<reference evidence="3" key="1">
    <citation type="submission" date="2011-06" db="EMBL/GenBank/DDBJ databases">
        <title>The complete genome of chromosome of Runella slithyformis DSM 19594.</title>
        <authorList>
            <consortium name="US DOE Joint Genome Institute (JGI-PGF)"/>
            <person name="Lucas S."/>
            <person name="Han J."/>
            <person name="Lapidus A."/>
            <person name="Bruce D."/>
            <person name="Goodwin L."/>
            <person name="Pitluck S."/>
            <person name="Peters L."/>
            <person name="Kyrpides N."/>
            <person name="Mavromatis K."/>
            <person name="Ivanova N."/>
            <person name="Ovchinnikova G."/>
            <person name="Zhang X."/>
            <person name="Misra M."/>
            <person name="Detter J.C."/>
            <person name="Tapia R."/>
            <person name="Han C."/>
            <person name="Land M."/>
            <person name="Hauser L."/>
            <person name="Markowitz V."/>
            <person name="Cheng J.-F."/>
            <person name="Hugenholtz P."/>
            <person name="Woyke T."/>
            <person name="Wu D."/>
            <person name="Tindall B."/>
            <person name="Faehrich R."/>
            <person name="Brambilla E."/>
            <person name="Klenk H.-P."/>
            <person name="Eisen J.A."/>
        </authorList>
    </citation>
    <scope>NUCLEOTIDE SEQUENCE [LARGE SCALE GENOMIC DNA]</scope>
    <source>
        <strain evidence="3">ATCC 29530 / DSM 19594 / LMG 11500 / NCIMB 11436 / LSU 4</strain>
    </source>
</reference>
<dbReference type="AlphaFoldDB" id="A0A7U4E708"/>
<evidence type="ECO:0000313" key="3">
    <source>
        <dbReference type="Proteomes" id="UP000000493"/>
    </source>
</evidence>
<accession>A0A7U4E708</accession>
<dbReference type="InterPro" id="IPR011990">
    <property type="entry name" value="TPR-like_helical_dom_sf"/>
</dbReference>
<gene>
    <name evidence="2" type="ordered locus">Runsl_3322</name>
</gene>
<dbReference type="InterPro" id="IPR041662">
    <property type="entry name" value="SusD-like_2"/>
</dbReference>
<reference evidence="2 3" key="2">
    <citation type="journal article" date="2012" name="Stand. Genomic Sci.">
        <title>Complete genome sequence of the aquatic bacterium Runella slithyformis type strain (LSU 4(T)).</title>
        <authorList>
            <person name="Copeland A."/>
            <person name="Zhang X."/>
            <person name="Misra M."/>
            <person name="Lapidus A."/>
            <person name="Nolan M."/>
            <person name="Lucas S."/>
            <person name="Deshpande S."/>
            <person name="Cheng J.F."/>
            <person name="Tapia R."/>
            <person name="Goodwin L.A."/>
            <person name="Pitluck S."/>
            <person name="Liolios K."/>
            <person name="Pagani I."/>
            <person name="Ivanova N."/>
            <person name="Mikhailova N."/>
            <person name="Pati A."/>
            <person name="Chen A."/>
            <person name="Palaniappan K."/>
            <person name="Land M."/>
            <person name="Hauser L."/>
            <person name="Pan C."/>
            <person name="Jeffries C.D."/>
            <person name="Detter J.C."/>
            <person name="Brambilla E.M."/>
            <person name="Rohde M."/>
            <person name="Djao O.D."/>
            <person name="Goker M."/>
            <person name="Sikorski J."/>
            <person name="Tindall B.J."/>
            <person name="Woyke T."/>
            <person name="Bristow J."/>
            <person name="Eisen J.A."/>
            <person name="Markowitz V."/>
            <person name="Hugenholtz P."/>
            <person name="Kyrpides N.C."/>
            <person name="Klenk H.P."/>
            <person name="Mavromatis K."/>
        </authorList>
    </citation>
    <scope>NUCLEOTIDE SEQUENCE [LARGE SCALE GENOMIC DNA]</scope>
    <source>
        <strain evidence="3">ATCC 29530 / DSM 19594 / LMG 11500 / NCIMB 11436 / LSU 4</strain>
    </source>
</reference>
<dbReference type="Proteomes" id="UP000000493">
    <property type="component" value="Chromosome"/>
</dbReference>
<name>A0A7U4E708_RUNSL</name>
<sequence>MKKSIYISAFIALFAMACSDETLNEIDTNPNIISDAPLNTYLPAAQTLVVQRVVGSLVIVSGYSTEHTNFTGINTATRFQVGGAADLGVGGGTNWTSGFQALRYFKEIRTKAEQQNRIGYAAIADIMTAYTLSLLVDAYGDIPYTEVGQEAIIQPKFDKAQDLYAEMQKLLEAGIQKCDQATTVASRPANDDLVFKGNMALWKKTAYGLKARLFNRLSNVNGSETAQQALTAINGSFASNENFAFTDFQDTPQNGNQIAQNSISGGTIAIADGIVNALKAFLEPGEDILTDPRATIWFTRIGGKVVTTPTSRATTDVTLNGTTYSKPIYYQRRTSPLPMLTFTELKFIEAEAQLRLGDRTKAYTAYEAAVRAALAQASVFNSAVALTTAQINAYMARPKVLMGADRLTLKDIITQKYIYLTVFQTQEAYNDVRRTGLITLNDPDGTAKRFPYPTTEISRNANAPQASDINTVYQDNARLFWAKL</sequence>
<keyword evidence="1" id="KW-0732">Signal</keyword>
<dbReference type="PROSITE" id="PS51257">
    <property type="entry name" value="PROKAR_LIPOPROTEIN"/>
    <property type="match status" value="1"/>
</dbReference>
<feature type="signal peptide" evidence="1">
    <location>
        <begin position="1"/>
        <end position="17"/>
    </location>
</feature>
<keyword evidence="3" id="KW-1185">Reference proteome</keyword>
<dbReference type="Pfam" id="PF12771">
    <property type="entry name" value="SusD-like_2"/>
    <property type="match status" value="1"/>
</dbReference>
<evidence type="ECO:0008006" key="4">
    <source>
        <dbReference type="Google" id="ProtNLM"/>
    </source>
</evidence>
<proteinExistence type="predicted"/>
<dbReference type="RefSeq" id="WP_013928999.1">
    <property type="nucleotide sequence ID" value="NC_015703.1"/>
</dbReference>
<organism evidence="2 3">
    <name type="scientific">Runella slithyformis (strain ATCC 29530 / DSM 19594 / LMG 11500 / NCIMB 11436 / LSU 4)</name>
    <dbReference type="NCBI Taxonomy" id="761193"/>
    <lineage>
        <taxon>Bacteria</taxon>
        <taxon>Pseudomonadati</taxon>
        <taxon>Bacteroidota</taxon>
        <taxon>Cytophagia</taxon>
        <taxon>Cytophagales</taxon>
        <taxon>Spirosomataceae</taxon>
        <taxon>Runella</taxon>
    </lineage>
</organism>
<dbReference type="Gene3D" id="1.25.40.390">
    <property type="match status" value="1"/>
</dbReference>
<evidence type="ECO:0000256" key="1">
    <source>
        <dbReference type="SAM" id="SignalP"/>
    </source>
</evidence>
<feature type="chain" id="PRO_5030660827" description="SusD/RagB family nutrient-binding outer membrane lipoprotein" evidence="1">
    <location>
        <begin position="18"/>
        <end position="484"/>
    </location>
</feature>
<dbReference type="EMBL" id="CP002859">
    <property type="protein sequence ID" value="AEI49694.1"/>
    <property type="molecule type" value="Genomic_DNA"/>
</dbReference>
<evidence type="ECO:0000313" key="2">
    <source>
        <dbReference type="EMBL" id="AEI49694.1"/>
    </source>
</evidence>
<dbReference type="SUPFAM" id="SSF48452">
    <property type="entry name" value="TPR-like"/>
    <property type="match status" value="1"/>
</dbReference>
<dbReference type="KEGG" id="rsi:Runsl_3322"/>
<protein>
    <recommendedName>
        <fullName evidence="4">SusD/RagB family nutrient-binding outer membrane lipoprotein</fullName>
    </recommendedName>
</protein>